<dbReference type="PANTHER" id="PTHR46499">
    <property type="entry name" value="QUEUINE TRNA-RIBOSYLTRANSFERASE"/>
    <property type="match status" value="1"/>
</dbReference>
<feature type="active site" description="Nucleophile" evidence="5">
    <location>
        <position position="268"/>
    </location>
</feature>
<keyword evidence="2 5" id="KW-0808">Transferase</keyword>
<comment type="function">
    <text evidence="5">Catalyzes the base-exchange of a guanine (G) residue with the queuine precursor 7-aminomethyl-7-deazaguanine (PreQ1) at position 34 (anticodon wobble position) in tRNAs with GU(N) anticodons (tRNA-Asp, -Asn, -His and -Tyr). Catalysis occurs through a double-displacement mechanism. The nucleophile active site attacks the C1' of nucleotide 34 to detach the guanine base from the RNA, forming a covalent enzyme-RNA intermediate. The proton acceptor active site deprotonates the incoming PreQ1, allowing a nucleophilic attack on the C1' of the ribose to form the product. After dissociation, two additional enzymatic reactions on the tRNA convert PreQ1 to queuine (Q), resulting in the hypermodified nucleoside queuosine (7-(((4,5-cis-dihydroxy-2-cyclopenten-1-yl)amino)methyl)-7-deazaguanosine).</text>
</comment>
<evidence type="ECO:0000313" key="7">
    <source>
        <dbReference type="EMBL" id="HEN28142.1"/>
    </source>
</evidence>
<evidence type="ECO:0000256" key="1">
    <source>
        <dbReference type="ARBA" id="ARBA00022676"/>
    </source>
</evidence>
<feature type="binding site" evidence="5">
    <location>
        <begin position="93"/>
        <end position="97"/>
    </location>
    <ligand>
        <name>substrate</name>
    </ligand>
</feature>
<dbReference type="NCBIfam" id="TIGR00430">
    <property type="entry name" value="Q_tRNA_tgt"/>
    <property type="match status" value="1"/>
</dbReference>
<dbReference type="GO" id="GO:0008479">
    <property type="term" value="F:tRNA-guanosine(34) queuine transglycosylase activity"/>
    <property type="evidence" value="ECO:0007669"/>
    <property type="project" value="UniProtKB-UniRule"/>
</dbReference>
<keyword evidence="5" id="KW-0862">Zinc</keyword>
<dbReference type="Pfam" id="PF01702">
    <property type="entry name" value="TGT"/>
    <property type="match status" value="1"/>
</dbReference>
<dbReference type="GO" id="GO:0005829">
    <property type="term" value="C:cytosol"/>
    <property type="evidence" value="ECO:0007669"/>
    <property type="project" value="TreeGrafter"/>
</dbReference>
<feature type="region of interest" description="RNA binding" evidence="5">
    <location>
        <begin position="249"/>
        <end position="255"/>
    </location>
</feature>
<dbReference type="UniPathway" id="UPA00392"/>
<dbReference type="HAMAP" id="MF_00168">
    <property type="entry name" value="Q_tRNA_Tgt"/>
    <property type="match status" value="1"/>
</dbReference>
<comment type="cofactor">
    <cofactor evidence="5">
        <name>Zn(2+)</name>
        <dbReference type="ChEBI" id="CHEBI:29105"/>
    </cofactor>
    <text evidence="5">Binds 1 zinc ion per subunit.</text>
</comment>
<dbReference type="EMBL" id="DSOL01000160">
    <property type="protein sequence ID" value="HEN28142.1"/>
    <property type="molecule type" value="Genomic_DNA"/>
</dbReference>
<dbReference type="GO" id="GO:0046872">
    <property type="term" value="F:metal ion binding"/>
    <property type="evidence" value="ECO:0007669"/>
    <property type="project" value="UniProtKB-KW"/>
</dbReference>
<keyword evidence="1 5" id="KW-0328">Glycosyltransferase</keyword>
<dbReference type="FunFam" id="3.20.20.105:FF:000001">
    <property type="entry name" value="Queuine tRNA-ribosyltransferase"/>
    <property type="match status" value="1"/>
</dbReference>
<evidence type="ECO:0000256" key="4">
    <source>
        <dbReference type="ARBA" id="ARBA00050112"/>
    </source>
</evidence>
<evidence type="ECO:0000256" key="5">
    <source>
        <dbReference type="HAMAP-Rule" id="MF_00168"/>
    </source>
</evidence>
<evidence type="ECO:0000256" key="2">
    <source>
        <dbReference type="ARBA" id="ARBA00022679"/>
    </source>
</evidence>
<comment type="similarity">
    <text evidence="5">Belongs to the queuine tRNA-ribosyltransferase family.</text>
</comment>
<feature type="binding site" evidence="5">
    <location>
        <position position="218"/>
    </location>
    <ligand>
        <name>substrate</name>
    </ligand>
</feature>
<accession>A0A7C2K3P6</accession>
<gene>
    <name evidence="5" type="primary">tgt</name>
    <name evidence="7" type="ORF">ENQ77_05720</name>
    <name evidence="8" type="ORF">ENU66_00975</name>
</gene>
<comment type="catalytic activity">
    <reaction evidence="4 5">
        <text>7-aminomethyl-7-carbaguanine + guanosine(34) in tRNA = 7-aminomethyl-7-carbaguanosine(34) in tRNA + guanine</text>
        <dbReference type="Rhea" id="RHEA:24104"/>
        <dbReference type="Rhea" id="RHEA-COMP:10341"/>
        <dbReference type="Rhea" id="RHEA-COMP:10342"/>
        <dbReference type="ChEBI" id="CHEBI:16235"/>
        <dbReference type="ChEBI" id="CHEBI:58703"/>
        <dbReference type="ChEBI" id="CHEBI:74269"/>
        <dbReference type="ChEBI" id="CHEBI:82833"/>
        <dbReference type="EC" id="2.4.2.29"/>
    </reaction>
</comment>
<proteinExistence type="inferred from homology"/>
<dbReference type="AlphaFoldDB" id="A0A7C2K3P6"/>
<dbReference type="InterPro" id="IPR050076">
    <property type="entry name" value="ArchSynthase1/Queuine_TRR"/>
</dbReference>
<dbReference type="SUPFAM" id="SSF51713">
    <property type="entry name" value="tRNA-guanine transglycosylase"/>
    <property type="match status" value="1"/>
</dbReference>
<name>A0A7C2K3P6_UNCW3</name>
<dbReference type="GO" id="GO:0008616">
    <property type="term" value="P:tRNA queuosine(34) biosynthetic process"/>
    <property type="evidence" value="ECO:0007669"/>
    <property type="project" value="UniProtKB-UniRule"/>
</dbReference>
<dbReference type="Gene3D" id="3.20.20.105">
    <property type="entry name" value="Queuine tRNA-ribosyltransferase-like"/>
    <property type="match status" value="1"/>
</dbReference>
<feature type="binding site" evidence="5">
    <location>
        <position position="147"/>
    </location>
    <ligand>
        <name>substrate</name>
    </ligand>
</feature>
<sequence>MRVRYELIKKEKHTGARLGLLHTPHGIVELPNFMPVATQGTVKTMAPKDLEEIGVQIIVSNTYHLHLRPGEELIHKAGGLHRFMGFKGAILTDSGGYQIYSLADLRKLEEDRVVFKSHIDGSTITFTPEKVVEIQAKLGSDIAMILDWPTPYPSTYKEAKFHMELTTKWAERAIRYRDSAYREVSLFGIIQGSTYDDLRVEHTKILSEMPFEGYAIGGLALGEPKVERDRIIEKLSPYLPENKVRYLMGVGYPDDILSAVIMGVDLFDCVLPTRNARTGTVFTSFGELTIRNATYKEDFSPLDPNCNCYTCQNFSRAYIRHLFNAGEILGPRLATYHSLYFFISLMRKIREAIKGDYLLDFKEEFLKKYNSEIQKL</sequence>
<protein>
    <recommendedName>
        <fullName evidence="5">Queuine tRNA-ribosyltransferase</fullName>
        <ecNumber evidence="5">2.4.2.29</ecNumber>
    </recommendedName>
    <alternativeName>
        <fullName evidence="5">Guanine insertion enzyme</fullName>
    </alternativeName>
    <alternativeName>
        <fullName evidence="5">tRNA-guanine transglycosylase</fullName>
    </alternativeName>
</protein>
<dbReference type="EMBL" id="DTDJ01000011">
    <property type="protein sequence ID" value="HGL16906.1"/>
    <property type="molecule type" value="Genomic_DNA"/>
</dbReference>
<dbReference type="InterPro" id="IPR004803">
    <property type="entry name" value="TGT"/>
</dbReference>
<comment type="caution">
    <text evidence="7">The sequence shown here is derived from an EMBL/GenBank/DDBJ whole genome shotgun (WGS) entry which is preliminary data.</text>
</comment>
<dbReference type="PANTHER" id="PTHR46499:SF1">
    <property type="entry name" value="QUEUINE TRNA-RIBOSYLTRANSFERASE"/>
    <property type="match status" value="1"/>
</dbReference>
<evidence type="ECO:0000313" key="8">
    <source>
        <dbReference type="EMBL" id="HGL16906.1"/>
    </source>
</evidence>
<comment type="subunit">
    <text evidence="5">Homodimer. Within each dimer, one monomer is responsible for RNA recognition and catalysis, while the other monomer binds to the replacement base PreQ1.</text>
</comment>
<comment type="pathway">
    <text evidence="5">tRNA modification; tRNA-queuosine biosynthesis.</text>
</comment>
<feature type="binding site" evidence="5">
    <location>
        <position position="191"/>
    </location>
    <ligand>
        <name>substrate</name>
    </ligand>
</feature>
<dbReference type="NCBIfam" id="TIGR00449">
    <property type="entry name" value="tgt_general"/>
    <property type="match status" value="1"/>
</dbReference>
<feature type="binding site" evidence="5">
    <location>
        <position position="337"/>
    </location>
    <ligand>
        <name>Zn(2+)</name>
        <dbReference type="ChEBI" id="CHEBI:29105"/>
    </ligand>
</feature>
<feature type="binding site" evidence="5">
    <location>
        <position position="308"/>
    </location>
    <ligand>
        <name>Zn(2+)</name>
        <dbReference type="ChEBI" id="CHEBI:29105"/>
    </ligand>
</feature>
<keyword evidence="3 5" id="KW-0819">tRNA processing</keyword>
<keyword evidence="5" id="KW-0479">Metal-binding</keyword>
<keyword evidence="5" id="KW-0671">Queuosine biosynthesis</keyword>
<feature type="region of interest" description="RNA binding; important for wobble base 34 recognition" evidence="5">
    <location>
        <begin position="273"/>
        <end position="277"/>
    </location>
</feature>
<evidence type="ECO:0000256" key="3">
    <source>
        <dbReference type="ARBA" id="ARBA00022694"/>
    </source>
</evidence>
<evidence type="ECO:0000259" key="6">
    <source>
        <dbReference type="Pfam" id="PF01702"/>
    </source>
</evidence>
<feature type="active site" description="Proton acceptor" evidence="5">
    <location>
        <position position="93"/>
    </location>
</feature>
<feature type="domain" description="tRNA-guanine(15) transglycosylase-like" evidence="6">
    <location>
        <begin position="14"/>
        <end position="370"/>
    </location>
</feature>
<reference evidence="7" key="1">
    <citation type="journal article" date="2020" name="mSystems">
        <title>Genome- and Community-Level Interaction Insights into Carbon Utilization and Element Cycling Functions of Hydrothermarchaeota in Hydrothermal Sediment.</title>
        <authorList>
            <person name="Zhou Z."/>
            <person name="Liu Y."/>
            <person name="Xu W."/>
            <person name="Pan J."/>
            <person name="Luo Z.H."/>
            <person name="Li M."/>
        </authorList>
    </citation>
    <scope>NUCLEOTIDE SEQUENCE [LARGE SCALE GENOMIC DNA]</scope>
    <source>
        <strain evidence="7">SpSt-34</strain>
        <strain evidence="8">SpSt-69</strain>
    </source>
</reference>
<dbReference type="InterPro" id="IPR036511">
    <property type="entry name" value="TGT-like_sf"/>
</dbReference>
<dbReference type="InterPro" id="IPR002616">
    <property type="entry name" value="tRNA_ribo_trans-like"/>
</dbReference>
<dbReference type="EC" id="2.4.2.29" evidence="5"/>
<organism evidence="7">
    <name type="scientific">candidate division WOR-3 bacterium</name>
    <dbReference type="NCBI Taxonomy" id="2052148"/>
    <lineage>
        <taxon>Bacteria</taxon>
        <taxon>Bacteria division WOR-3</taxon>
    </lineage>
</organism>
<feature type="binding site" evidence="5">
    <location>
        <position position="306"/>
    </location>
    <ligand>
        <name>Zn(2+)</name>
        <dbReference type="ChEBI" id="CHEBI:29105"/>
    </ligand>
</feature>
<feature type="binding site" evidence="5">
    <location>
        <position position="311"/>
    </location>
    <ligand>
        <name>Zn(2+)</name>
        <dbReference type="ChEBI" id="CHEBI:29105"/>
    </ligand>
</feature>